<evidence type="ECO:0000256" key="3">
    <source>
        <dbReference type="ARBA" id="ARBA00022801"/>
    </source>
</evidence>
<evidence type="ECO:0000256" key="1">
    <source>
        <dbReference type="ARBA" id="ARBA00005234"/>
    </source>
</evidence>
<dbReference type="HOGENOM" id="CLU_024324_2_2_1"/>
<comment type="similarity">
    <text evidence="1">Belongs to the peptidase C48 family.</text>
</comment>
<dbReference type="PROSITE" id="PS50600">
    <property type="entry name" value="ULP_PROTEASE"/>
    <property type="match status" value="1"/>
</dbReference>
<protein>
    <recommendedName>
        <fullName evidence="5">Ubiquitin-like protease family profile domain-containing protein</fullName>
    </recommendedName>
</protein>
<gene>
    <name evidence="6" type="ORF">THAPSDRAFT_18071</name>
</gene>
<proteinExistence type="inferred from homology"/>
<evidence type="ECO:0000313" key="7">
    <source>
        <dbReference type="Proteomes" id="UP000001449"/>
    </source>
</evidence>
<dbReference type="PaxDb" id="35128-Thaps18071"/>
<dbReference type="AlphaFoldDB" id="B8LBL6"/>
<dbReference type="SUPFAM" id="SSF54001">
    <property type="entry name" value="Cysteine proteinases"/>
    <property type="match status" value="1"/>
</dbReference>
<dbReference type="InParanoid" id="B8LBL6"/>
<sequence>EDEILAQQDADSVQRRSLHCLQPGQWLNDEIINYFLKNCLAKRDEKLCTQQPGRKRSHFFNSYFIQTIGQYAYKNVKRWSKKVPGKDIFNLKYIVCPINLDNMHWVSAVIFMELKKIQYYDSLGGTDYTKLKGLLEYLKDEWRAKKGGEMDVSEWELVGCTRDTPRQKNGFDCGVFTCMICDFVSQDCPLSFSQEHVNQCRERIALSIM</sequence>
<evidence type="ECO:0000259" key="5">
    <source>
        <dbReference type="PROSITE" id="PS50600"/>
    </source>
</evidence>
<keyword evidence="2" id="KW-0645">Protease</keyword>
<evidence type="ECO:0000256" key="2">
    <source>
        <dbReference type="ARBA" id="ARBA00022670"/>
    </source>
</evidence>
<dbReference type="PANTHER" id="PTHR12606">
    <property type="entry name" value="SENTRIN/SUMO-SPECIFIC PROTEASE"/>
    <property type="match status" value="1"/>
</dbReference>
<keyword evidence="4" id="KW-0788">Thiol protease</keyword>
<dbReference type="eggNOG" id="KOG0778">
    <property type="taxonomic scope" value="Eukaryota"/>
</dbReference>
<feature type="non-terminal residue" evidence="6">
    <location>
        <position position="1"/>
    </location>
</feature>
<dbReference type="GO" id="GO:0016926">
    <property type="term" value="P:protein desumoylation"/>
    <property type="evidence" value="ECO:0000318"/>
    <property type="project" value="GO_Central"/>
</dbReference>
<keyword evidence="3" id="KW-0378">Hydrolase</keyword>
<name>B8LBL6_THAPS</name>
<feature type="non-terminal residue" evidence="6">
    <location>
        <position position="209"/>
    </location>
</feature>
<dbReference type="OMA" id="DRAANSQ"/>
<keyword evidence="7" id="KW-1185">Reference proteome</keyword>
<dbReference type="STRING" id="35128.B8LBL6"/>
<organism evidence="6 7">
    <name type="scientific">Thalassiosira pseudonana</name>
    <name type="common">Marine diatom</name>
    <name type="synonym">Cyclotella nana</name>
    <dbReference type="NCBI Taxonomy" id="35128"/>
    <lineage>
        <taxon>Eukaryota</taxon>
        <taxon>Sar</taxon>
        <taxon>Stramenopiles</taxon>
        <taxon>Ochrophyta</taxon>
        <taxon>Bacillariophyta</taxon>
        <taxon>Coscinodiscophyceae</taxon>
        <taxon>Thalassiosirophycidae</taxon>
        <taxon>Thalassiosirales</taxon>
        <taxon>Thalassiosiraceae</taxon>
        <taxon>Thalassiosira</taxon>
    </lineage>
</organism>
<dbReference type="GO" id="GO:0016929">
    <property type="term" value="F:deSUMOylase activity"/>
    <property type="evidence" value="ECO:0000318"/>
    <property type="project" value="GO_Central"/>
</dbReference>
<dbReference type="Proteomes" id="UP000001449">
    <property type="component" value="Chromosome 11"/>
</dbReference>
<dbReference type="Gene3D" id="3.40.395.10">
    <property type="entry name" value="Adenoviral Proteinase, Chain A"/>
    <property type="match status" value="1"/>
</dbReference>
<dbReference type="GeneID" id="7452041"/>
<dbReference type="EMBL" id="DS999415">
    <property type="protein sequence ID" value="EED87069.1"/>
    <property type="molecule type" value="Genomic_DNA"/>
</dbReference>
<evidence type="ECO:0000313" key="6">
    <source>
        <dbReference type="EMBL" id="EED87069.1"/>
    </source>
</evidence>
<dbReference type="InterPro" id="IPR003653">
    <property type="entry name" value="Peptidase_C48_C"/>
</dbReference>
<dbReference type="PANTHER" id="PTHR12606:SF1">
    <property type="entry name" value="UBIQUITIN-LIKE-SPECIFIC PROTEASE 1A"/>
    <property type="match status" value="1"/>
</dbReference>
<accession>B8LBL6</accession>
<dbReference type="GO" id="GO:0006508">
    <property type="term" value="P:proteolysis"/>
    <property type="evidence" value="ECO:0007669"/>
    <property type="project" value="UniProtKB-KW"/>
</dbReference>
<dbReference type="Pfam" id="PF02902">
    <property type="entry name" value="Peptidase_C48"/>
    <property type="match status" value="1"/>
</dbReference>
<reference evidence="6 7" key="1">
    <citation type="journal article" date="2004" name="Science">
        <title>The genome of the diatom Thalassiosira pseudonana: ecology, evolution, and metabolism.</title>
        <authorList>
            <person name="Armbrust E.V."/>
            <person name="Berges J.A."/>
            <person name="Bowler C."/>
            <person name="Green B.R."/>
            <person name="Martinez D."/>
            <person name="Putnam N.H."/>
            <person name="Zhou S."/>
            <person name="Allen A.E."/>
            <person name="Apt K.E."/>
            <person name="Bechner M."/>
            <person name="Brzezinski M.A."/>
            <person name="Chaal B.K."/>
            <person name="Chiovitti A."/>
            <person name="Davis A.K."/>
            <person name="Demarest M.S."/>
            <person name="Detter J.C."/>
            <person name="Glavina T."/>
            <person name="Goodstein D."/>
            <person name="Hadi M.Z."/>
            <person name="Hellsten U."/>
            <person name="Hildebrand M."/>
            <person name="Jenkins B.D."/>
            <person name="Jurka J."/>
            <person name="Kapitonov V.V."/>
            <person name="Kroger N."/>
            <person name="Lau W.W."/>
            <person name="Lane T.W."/>
            <person name="Larimer F.W."/>
            <person name="Lippmeier J.C."/>
            <person name="Lucas S."/>
            <person name="Medina M."/>
            <person name="Montsant A."/>
            <person name="Obornik M."/>
            <person name="Parker M.S."/>
            <person name="Palenik B."/>
            <person name="Pazour G.J."/>
            <person name="Richardson P.M."/>
            <person name="Rynearson T.A."/>
            <person name="Saito M.A."/>
            <person name="Schwartz D.C."/>
            <person name="Thamatrakoln K."/>
            <person name="Valentin K."/>
            <person name="Vardi A."/>
            <person name="Wilkerson F.P."/>
            <person name="Rokhsar D.S."/>
        </authorList>
    </citation>
    <scope>NUCLEOTIDE SEQUENCE [LARGE SCALE GENOMIC DNA]</scope>
    <source>
        <strain evidence="6 7">CCMP1335</strain>
    </source>
</reference>
<feature type="domain" description="Ubiquitin-like protease family profile" evidence="5">
    <location>
        <begin position="11"/>
        <end position="184"/>
    </location>
</feature>
<dbReference type="RefSeq" id="XP_002296373.1">
    <property type="nucleotide sequence ID" value="XM_002296337.1"/>
</dbReference>
<dbReference type="KEGG" id="tps:THAPSDRAFT_18071"/>
<dbReference type="InterPro" id="IPR038765">
    <property type="entry name" value="Papain-like_cys_pep_sf"/>
</dbReference>
<evidence type="ECO:0000256" key="4">
    <source>
        <dbReference type="ARBA" id="ARBA00022807"/>
    </source>
</evidence>
<dbReference type="GO" id="GO:0005634">
    <property type="term" value="C:nucleus"/>
    <property type="evidence" value="ECO:0000318"/>
    <property type="project" value="GO_Central"/>
</dbReference>
<reference evidence="6 7" key="2">
    <citation type="journal article" date="2008" name="Nature">
        <title>The Phaeodactylum genome reveals the evolutionary history of diatom genomes.</title>
        <authorList>
            <person name="Bowler C."/>
            <person name="Allen A.E."/>
            <person name="Badger J.H."/>
            <person name="Grimwood J."/>
            <person name="Jabbari K."/>
            <person name="Kuo A."/>
            <person name="Maheswari U."/>
            <person name="Martens C."/>
            <person name="Maumus F."/>
            <person name="Otillar R.P."/>
            <person name="Rayko E."/>
            <person name="Salamov A."/>
            <person name="Vandepoele K."/>
            <person name="Beszteri B."/>
            <person name="Gruber A."/>
            <person name="Heijde M."/>
            <person name="Katinka M."/>
            <person name="Mock T."/>
            <person name="Valentin K."/>
            <person name="Verret F."/>
            <person name="Berges J.A."/>
            <person name="Brownlee C."/>
            <person name="Cadoret J.P."/>
            <person name="Chiovitti A."/>
            <person name="Choi C.J."/>
            <person name="Coesel S."/>
            <person name="De Martino A."/>
            <person name="Detter J.C."/>
            <person name="Durkin C."/>
            <person name="Falciatore A."/>
            <person name="Fournet J."/>
            <person name="Haruta M."/>
            <person name="Huysman M.J."/>
            <person name="Jenkins B.D."/>
            <person name="Jiroutova K."/>
            <person name="Jorgensen R.E."/>
            <person name="Joubert Y."/>
            <person name="Kaplan A."/>
            <person name="Kroger N."/>
            <person name="Kroth P.G."/>
            <person name="La Roche J."/>
            <person name="Lindquist E."/>
            <person name="Lommer M."/>
            <person name="Martin-Jezequel V."/>
            <person name="Lopez P.J."/>
            <person name="Lucas S."/>
            <person name="Mangogna M."/>
            <person name="McGinnis K."/>
            <person name="Medlin L.K."/>
            <person name="Montsant A."/>
            <person name="Oudot-Le Secq M.P."/>
            <person name="Napoli C."/>
            <person name="Obornik M."/>
            <person name="Parker M.S."/>
            <person name="Petit J.L."/>
            <person name="Porcel B.M."/>
            <person name="Poulsen N."/>
            <person name="Robison M."/>
            <person name="Rychlewski L."/>
            <person name="Rynearson T.A."/>
            <person name="Schmutz J."/>
            <person name="Shapiro H."/>
            <person name="Siaut M."/>
            <person name="Stanley M."/>
            <person name="Sussman M.R."/>
            <person name="Taylor A.R."/>
            <person name="Vardi A."/>
            <person name="von Dassow P."/>
            <person name="Vyverman W."/>
            <person name="Willis A."/>
            <person name="Wyrwicz L.S."/>
            <person name="Rokhsar D.S."/>
            <person name="Weissenbach J."/>
            <person name="Armbrust E.V."/>
            <person name="Green B.R."/>
            <person name="Van de Peer Y."/>
            <person name="Grigoriev I.V."/>
        </authorList>
    </citation>
    <scope>NUCLEOTIDE SEQUENCE [LARGE SCALE GENOMIC DNA]</scope>
    <source>
        <strain evidence="6 7">CCMP1335</strain>
    </source>
</reference>